<dbReference type="EMBL" id="CP097750">
    <property type="protein sequence ID" value="URJ24511.1"/>
    <property type="molecule type" value="Genomic_DNA"/>
</dbReference>
<keyword evidence="2" id="KW-1185">Reference proteome</keyword>
<dbReference type="RefSeq" id="WP_250248111.1">
    <property type="nucleotide sequence ID" value="NZ_CP097750.1"/>
</dbReference>
<dbReference type="Proteomes" id="UP001056483">
    <property type="component" value="Chromosome"/>
</dbReference>
<evidence type="ECO:0000313" key="1">
    <source>
        <dbReference type="EMBL" id="URJ24511.1"/>
    </source>
</evidence>
<evidence type="ECO:0000313" key="2">
    <source>
        <dbReference type="Proteomes" id="UP001056483"/>
    </source>
</evidence>
<protein>
    <submittedName>
        <fullName evidence="1">Uncharacterized protein</fullName>
    </submittedName>
</protein>
<accession>A0ABY4SUP4</accession>
<name>A0ABY4SUP4_9ENTR</name>
<proteinExistence type="predicted"/>
<gene>
    <name evidence="1" type="ORF">M9404_03295</name>
</gene>
<sequence>MLSNYSHPTLINYDIKHHMQTLLIFTTSGQYLKWGHSRLLQGGARKFFIFVHIRTFISTSAFN</sequence>
<reference evidence="1" key="1">
    <citation type="submission" date="2022-05" db="EMBL/GenBank/DDBJ databases">
        <title>Impact of host demography and evolutionary history on endosymbiont molecular evolution: a test in carpenter ants (Genus Camponotus) and their Blochmannia endosymbionts.</title>
        <authorList>
            <person name="Manthey J.D."/>
            <person name="Giron J.C."/>
            <person name="Hruska J.P."/>
        </authorList>
    </citation>
    <scope>NUCLEOTIDE SEQUENCE</scope>
    <source>
        <strain evidence="1">C-050</strain>
    </source>
</reference>
<organism evidence="1 2">
    <name type="scientific">Candidatus Blochmanniella camponoti</name>
    <dbReference type="NCBI Taxonomy" id="108080"/>
    <lineage>
        <taxon>Bacteria</taxon>
        <taxon>Pseudomonadati</taxon>
        <taxon>Pseudomonadota</taxon>
        <taxon>Gammaproteobacteria</taxon>
        <taxon>Enterobacterales</taxon>
        <taxon>Enterobacteriaceae</taxon>
        <taxon>ant endosymbionts</taxon>
        <taxon>Candidatus Blochmanniella</taxon>
    </lineage>
</organism>